<dbReference type="Proteomes" id="UP000218231">
    <property type="component" value="Unassembled WGS sequence"/>
</dbReference>
<keyword evidence="2" id="KW-1185">Reference proteome</keyword>
<protein>
    <recommendedName>
        <fullName evidence="3">Antitoxin Xre/MbcA/ParS-like toxin-binding domain-containing protein</fullName>
    </recommendedName>
</protein>
<proteinExistence type="predicted"/>
<gene>
    <name evidence="1" type="ORF">WR25_13631</name>
</gene>
<name>A0A2A2JWW4_9BILA</name>
<sequence length="133" mass="14592">MNQEAFQLTALSAAELADYLCNTKGTTSPGERYAKVFGLNPAEFDVYLTTYRQSQSDGATMPDSEAALRFITDVLRVVLTVTETGVTVEQAIGWFRQDQLLTFEGRTAEQLVSQGQAEQVLQFLASWQAGSQG</sequence>
<evidence type="ECO:0008006" key="3">
    <source>
        <dbReference type="Google" id="ProtNLM"/>
    </source>
</evidence>
<evidence type="ECO:0000313" key="2">
    <source>
        <dbReference type="Proteomes" id="UP000218231"/>
    </source>
</evidence>
<accession>A0A2A2JWW4</accession>
<comment type="caution">
    <text evidence="1">The sequence shown here is derived from an EMBL/GenBank/DDBJ whole genome shotgun (WGS) entry which is preliminary data.</text>
</comment>
<dbReference type="AlphaFoldDB" id="A0A2A2JWW4"/>
<evidence type="ECO:0000313" key="1">
    <source>
        <dbReference type="EMBL" id="PAV66100.1"/>
    </source>
</evidence>
<organism evidence="1 2">
    <name type="scientific">Diploscapter pachys</name>
    <dbReference type="NCBI Taxonomy" id="2018661"/>
    <lineage>
        <taxon>Eukaryota</taxon>
        <taxon>Metazoa</taxon>
        <taxon>Ecdysozoa</taxon>
        <taxon>Nematoda</taxon>
        <taxon>Chromadorea</taxon>
        <taxon>Rhabditida</taxon>
        <taxon>Rhabditina</taxon>
        <taxon>Rhabditomorpha</taxon>
        <taxon>Rhabditoidea</taxon>
        <taxon>Rhabditidae</taxon>
        <taxon>Diploscapter</taxon>
    </lineage>
</organism>
<dbReference type="EMBL" id="LIAE01010158">
    <property type="protein sequence ID" value="PAV66100.1"/>
    <property type="molecule type" value="Genomic_DNA"/>
</dbReference>
<reference evidence="1 2" key="1">
    <citation type="journal article" date="2017" name="Curr. Biol.">
        <title>Genome architecture and evolution of a unichromosomal asexual nematode.</title>
        <authorList>
            <person name="Fradin H."/>
            <person name="Zegar C."/>
            <person name="Gutwein M."/>
            <person name="Lucas J."/>
            <person name="Kovtun M."/>
            <person name="Corcoran D."/>
            <person name="Baugh L.R."/>
            <person name="Kiontke K."/>
            <person name="Gunsalus K."/>
            <person name="Fitch D.H."/>
            <person name="Piano F."/>
        </authorList>
    </citation>
    <scope>NUCLEOTIDE SEQUENCE [LARGE SCALE GENOMIC DNA]</scope>
    <source>
        <strain evidence="1">PF1309</strain>
    </source>
</reference>